<evidence type="ECO:0008006" key="3">
    <source>
        <dbReference type="Google" id="ProtNLM"/>
    </source>
</evidence>
<sequence>MPQAAPRLALALALAGSAGARKRMQNHAPYACMAFLQKISGICGNF</sequence>
<name>V5TXI4_9ENTR</name>
<dbReference type="AlphaFoldDB" id="V5TXI4"/>
<dbReference type="EMBL" id="CP006731">
    <property type="protein sequence ID" value="AHB69269.1"/>
    <property type="molecule type" value="Genomic_DNA"/>
</dbReference>
<protein>
    <recommendedName>
        <fullName evidence="3">Acetyl xylan esterase</fullName>
    </recommendedName>
</protein>
<proteinExistence type="predicted"/>
<accession>V5TXI4</accession>
<dbReference type="PATRIC" id="fig|1401659.3.peg.903"/>
<evidence type="ECO:0000313" key="1">
    <source>
        <dbReference type="EMBL" id="AHB69269.1"/>
    </source>
</evidence>
<dbReference type="Proteomes" id="UP000018545">
    <property type="component" value="Chromosome"/>
</dbReference>
<organism evidence="1 2">
    <name type="scientific">Cronobacter malonaticus</name>
    <dbReference type="NCBI Taxonomy" id="413503"/>
    <lineage>
        <taxon>Bacteria</taxon>
        <taxon>Pseudomonadati</taxon>
        <taxon>Pseudomonadota</taxon>
        <taxon>Gammaproteobacteria</taxon>
        <taxon>Enterobacterales</taxon>
        <taxon>Enterobacteriaceae</taxon>
        <taxon>Cronobacter</taxon>
    </lineage>
</organism>
<gene>
    <name evidence="1" type="ORF">P262_01275</name>
</gene>
<evidence type="ECO:0000313" key="2">
    <source>
        <dbReference type="Proteomes" id="UP000018545"/>
    </source>
</evidence>
<dbReference type="HOGENOM" id="CLU_209034_0_0_6"/>
<reference evidence="1 2" key="1">
    <citation type="journal article" date="2014" name="Genome Announc.">
        <title>Complete Genome Sequence of Cronobacter sakazakii Strain CMCC 45402.</title>
        <authorList>
            <person name="Zhao Z."/>
            <person name="Wang L."/>
            <person name="Wang B."/>
            <person name="Liang H."/>
            <person name="Ye Q."/>
            <person name="Zeng M."/>
        </authorList>
    </citation>
    <scope>NUCLEOTIDE SEQUENCE [LARGE SCALE GENOMIC DNA]</scope>
    <source>
        <strain evidence="2">45402</strain>
    </source>
</reference>
<dbReference type="KEGG" id="csi:P262_01275"/>